<proteinExistence type="predicted"/>
<feature type="domain" description="DDE Tnp4" evidence="4">
    <location>
        <begin position="310"/>
        <end position="402"/>
    </location>
</feature>
<evidence type="ECO:0000256" key="2">
    <source>
        <dbReference type="ARBA" id="ARBA00022723"/>
    </source>
</evidence>
<organism evidence="5">
    <name type="scientific">Aegilops tauschii</name>
    <name type="common">Tausch's goatgrass</name>
    <name type="synonym">Aegilops squarrosa</name>
    <dbReference type="NCBI Taxonomy" id="37682"/>
    <lineage>
        <taxon>Eukaryota</taxon>
        <taxon>Viridiplantae</taxon>
        <taxon>Streptophyta</taxon>
        <taxon>Embryophyta</taxon>
        <taxon>Tracheophyta</taxon>
        <taxon>Spermatophyta</taxon>
        <taxon>Magnoliopsida</taxon>
        <taxon>Liliopsida</taxon>
        <taxon>Poales</taxon>
        <taxon>Poaceae</taxon>
        <taxon>BOP clade</taxon>
        <taxon>Pooideae</taxon>
        <taxon>Triticodae</taxon>
        <taxon>Triticeae</taxon>
        <taxon>Triticinae</taxon>
        <taxon>Aegilops</taxon>
    </lineage>
</organism>
<dbReference type="Pfam" id="PF13359">
    <property type="entry name" value="DDE_Tnp_4"/>
    <property type="match status" value="1"/>
</dbReference>
<reference evidence="5" key="1">
    <citation type="submission" date="2015-06" db="UniProtKB">
        <authorList>
            <consortium name="EnsemblPlants"/>
        </authorList>
    </citation>
    <scope>IDENTIFICATION</scope>
</reference>
<protein>
    <recommendedName>
        <fullName evidence="4">DDE Tnp4 domain-containing protein</fullName>
    </recommendedName>
</protein>
<sequence length="462" mass="51673">MADEEDEIPFLSQFPSSQQTSEGSSAGANLGRGMGFLDLNSNVDGFPELGSYQQLLFDQSANHGLPPVGPGIRLYEKGLCEQQTGCGRTRDGAITASNEWWKKVIKERPDVRKFKGGNPEYLDMLIELFQGVAVDGSSAYVPIDEDEEEDVVADDGNEESPMSTTSRKRGSSCGEQSASSPGKKHKSPMVKLMTGLINTMTSENTSDMITEYANKRQEAKDKAKEKKANNTKESITHCQLLAVQCGAEETSVEYFMATQLFADEANRDDDSTVGGISSDDGSSSDDEALMLFMHQKRKRRMMQMACMIGSPQSVRQAENRYPNRPGYLAPYKGLTYHFQEYRDGTMPRGKKEHFNFTHSSLRNVIERCFGVLKNKWRILFHLPSNPQQKQSKIIVACIALHNFIRQSQLPDIEFDKSDQDENYVPLSMSTTTTNDSTNEMDSAAMNQFRAWVADGLWSLKQQ</sequence>
<dbReference type="InterPro" id="IPR027806">
    <property type="entry name" value="HARBI1_dom"/>
</dbReference>
<dbReference type="AlphaFoldDB" id="N1QRY3"/>
<accession>N1QRY3</accession>
<evidence type="ECO:0000256" key="3">
    <source>
        <dbReference type="SAM" id="MobiDB-lite"/>
    </source>
</evidence>
<name>N1QRY3_AEGTA</name>
<evidence type="ECO:0000259" key="4">
    <source>
        <dbReference type="Pfam" id="PF13359"/>
    </source>
</evidence>
<evidence type="ECO:0000313" key="5">
    <source>
        <dbReference type="EnsemblPlants" id="EMT03460"/>
    </source>
</evidence>
<feature type="region of interest" description="Disordered" evidence="3">
    <location>
        <begin position="146"/>
        <end position="189"/>
    </location>
</feature>
<feature type="compositionally biased region" description="Acidic residues" evidence="3">
    <location>
        <begin position="146"/>
        <end position="158"/>
    </location>
</feature>
<dbReference type="PANTHER" id="PTHR47069:SF11">
    <property type="entry name" value="OS04G0275550 PROTEIN"/>
    <property type="match status" value="1"/>
</dbReference>
<dbReference type="PANTHER" id="PTHR47069">
    <property type="match status" value="1"/>
</dbReference>
<feature type="region of interest" description="Disordered" evidence="3">
    <location>
        <begin position="1"/>
        <end position="29"/>
    </location>
</feature>
<keyword evidence="2" id="KW-0479">Metal-binding</keyword>
<comment type="cofactor">
    <cofactor evidence="1">
        <name>a divalent metal cation</name>
        <dbReference type="ChEBI" id="CHEBI:60240"/>
    </cofactor>
</comment>
<feature type="compositionally biased region" description="Polar residues" evidence="3">
    <location>
        <begin position="13"/>
        <end position="27"/>
    </location>
</feature>
<evidence type="ECO:0000256" key="1">
    <source>
        <dbReference type="ARBA" id="ARBA00001968"/>
    </source>
</evidence>
<dbReference type="GO" id="GO:0046872">
    <property type="term" value="F:metal ion binding"/>
    <property type="evidence" value="ECO:0007669"/>
    <property type="project" value="UniProtKB-KW"/>
</dbReference>
<dbReference type="EnsemblPlants" id="EMT03460">
    <property type="protein sequence ID" value="EMT03460"/>
    <property type="gene ID" value="F775_00283"/>
</dbReference>